<comment type="caution">
    <text evidence="3">The sequence shown here is derived from an EMBL/GenBank/DDBJ whole genome shotgun (WGS) entry which is preliminary data.</text>
</comment>
<keyword evidence="4" id="KW-1185">Reference proteome</keyword>
<feature type="region of interest" description="Disordered" evidence="1">
    <location>
        <begin position="1"/>
        <end position="25"/>
    </location>
</feature>
<dbReference type="InterPro" id="IPR000477">
    <property type="entry name" value="RT_dom"/>
</dbReference>
<dbReference type="AlphaFoldDB" id="A0AAE0B368"/>
<evidence type="ECO:0000259" key="2">
    <source>
        <dbReference type="PROSITE" id="PS50878"/>
    </source>
</evidence>
<dbReference type="InterPro" id="IPR043502">
    <property type="entry name" value="DNA/RNA_pol_sf"/>
</dbReference>
<sequence>MKTRRANSNFSFSHSESDVTGRKNSSKRVTWNLEEEIAKVIERGVEMEIDFQARSLVDTTVGLVKAGDEDVNPQIDPWTVWNLEDEVAKVVETGAALGFDFNGNEEEIALVVSSIEREDEARQSNKGRVVRFPETGKIESFYGVLESSSFGGTRLKIKIQGQVVARGRQEYKNVWWRRPTAGLPLNKLSIIENASLEEKFSKDEVLEALRGCDGNKAPRPNEFNIKFIKDNWDVIEGDFMKLMEEFYREGSIVKKLNKTVIALIPKYVKPKSMKDYRLISLVGSLYKILAKLLANRMSKVIVQFSDRGSRKWFSLATAKFWIVSLLLRKLFITGKRKNRGGLIEKLDFENAYDSLDHDFLDNMLKELGFGWKWRQWIGNCISSLMLAVLVNWKPTRDFGMEKGLRQGDPLSPFLFIVAVEGLSTLFRKAVNLDLMQGVVFG</sequence>
<reference evidence="3" key="1">
    <citation type="journal article" date="2023" name="Plant J.">
        <title>Genome sequences and population genomics provide insights into the demographic history, inbreeding, and mutation load of two 'living fossil' tree species of Dipteronia.</title>
        <authorList>
            <person name="Feng Y."/>
            <person name="Comes H.P."/>
            <person name="Chen J."/>
            <person name="Zhu S."/>
            <person name="Lu R."/>
            <person name="Zhang X."/>
            <person name="Li P."/>
            <person name="Qiu J."/>
            <person name="Olsen K.M."/>
            <person name="Qiu Y."/>
        </authorList>
    </citation>
    <scope>NUCLEOTIDE SEQUENCE</scope>
    <source>
        <strain evidence="3">NBL</strain>
    </source>
</reference>
<evidence type="ECO:0000256" key="1">
    <source>
        <dbReference type="SAM" id="MobiDB-lite"/>
    </source>
</evidence>
<dbReference type="PROSITE" id="PS50878">
    <property type="entry name" value="RT_POL"/>
    <property type="match status" value="1"/>
</dbReference>
<evidence type="ECO:0000313" key="3">
    <source>
        <dbReference type="EMBL" id="KAK3229138.1"/>
    </source>
</evidence>
<dbReference type="PANTHER" id="PTHR46890:SF50">
    <property type="entry name" value="RNA-DIRECTED DNA POLYMERASE, EUKARYOTA, REVERSE TRANSCRIPTASE ZINC-BINDING DOMAIN PROTEIN-RELATED"/>
    <property type="match status" value="1"/>
</dbReference>
<accession>A0AAE0B368</accession>
<dbReference type="Pfam" id="PF00078">
    <property type="entry name" value="RVT_1"/>
    <property type="match status" value="1"/>
</dbReference>
<dbReference type="EMBL" id="JANJYJ010000001">
    <property type="protein sequence ID" value="KAK3229138.1"/>
    <property type="molecule type" value="Genomic_DNA"/>
</dbReference>
<proteinExistence type="predicted"/>
<feature type="compositionally biased region" description="Polar residues" evidence="1">
    <location>
        <begin position="1"/>
        <end position="14"/>
    </location>
</feature>
<organism evidence="3 4">
    <name type="scientific">Dipteronia sinensis</name>
    <dbReference type="NCBI Taxonomy" id="43782"/>
    <lineage>
        <taxon>Eukaryota</taxon>
        <taxon>Viridiplantae</taxon>
        <taxon>Streptophyta</taxon>
        <taxon>Embryophyta</taxon>
        <taxon>Tracheophyta</taxon>
        <taxon>Spermatophyta</taxon>
        <taxon>Magnoliopsida</taxon>
        <taxon>eudicotyledons</taxon>
        <taxon>Gunneridae</taxon>
        <taxon>Pentapetalae</taxon>
        <taxon>rosids</taxon>
        <taxon>malvids</taxon>
        <taxon>Sapindales</taxon>
        <taxon>Sapindaceae</taxon>
        <taxon>Hippocastanoideae</taxon>
        <taxon>Acereae</taxon>
        <taxon>Dipteronia</taxon>
    </lineage>
</organism>
<feature type="domain" description="Reverse transcriptase" evidence="2">
    <location>
        <begin position="245"/>
        <end position="441"/>
    </location>
</feature>
<protein>
    <recommendedName>
        <fullName evidence="2">Reverse transcriptase domain-containing protein</fullName>
    </recommendedName>
</protein>
<dbReference type="SUPFAM" id="SSF56672">
    <property type="entry name" value="DNA/RNA polymerases"/>
    <property type="match status" value="1"/>
</dbReference>
<dbReference type="Proteomes" id="UP001281410">
    <property type="component" value="Unassembled WGS sequence"/>
</dbReference>
<dbReference type="InterPro" id="IPR052343">
    <property type="entry name" value="Retrotransposon-Effector_Assoc"/>
</dbReference>
<dbReference type="PANTHER" id="PTHR46890">
    <property type="entry name" value="NON-LTR RETROLELEMENT REVERSE TRANSCRIPTASE-LIKE PROTEIN-RELATED"/>
    <property type="match status" value="1"/>
</dbReference>
<evidence type="ECO:0000313" key="4">
    <source>
        <dbReference type="Proteomes" id="UP001281410"/>
    </source>
</evidence>
<name>A0AAE0B368_9ROSI</name>
<gene>
    <name evidence="3" type="ORF">Dsin_001019</name>
</gene>